<dbReference type="RefSeq" id="WP_171739137.1">
    <property type="nucleotide sequence ID" value="NZ_CP053435.1"/>
</dbReference>
<proteinExistence type="predicted"/>
<reference evidence="1 2" key="1">
    <citation type="submission" date="2020-05" db="EMBL/GenBank/DDBJ databases">
        <title>Genome sequencing of Spirosoma sp. TS118.</title>
        <authorList>
            <person name="Lee J.-H."/>
            <person name="Jeong S."/>
            <person name="Zhao L."/>
            <person name="Jung J.-H."/>
            <person name="Kim M.-K."/>
            <person name="Lim S."/>
        </authorList>
    </citation>
    <scope>NUCLEOTIDE SEQUENCE [LARGE SCALE GENOMIC DNA]</scope>
    <source>
        <strain evidence="1 2">TS118</strain>
    </source>
</reference>
<evidence type="ECO:0000313" key="1">
    <source>
        <dbReference type="EMBL" id="QJW89299.1"/>
    </source>
</evidence>
<organism evidence="1 2">
    <name type="scientific">Spirosoma taeanense</name>
    <dbReference type="NCBI Taxonomy" id="2735870"/>
    <lineage>
        <taxon>Bacteria</taxon>
        <taxon>Pseudomonadati</taxon>
        <taxon>Bacteroidota</taxon>
        <taxon>Cytophagia</taxon>
        <taxon>Cytophagales</taxon>
        <taxon>Cytophagaceae</taxon>
        <taxon>Spirosoma</taxon>
    </lineage>
</organism>
<sequence>MTPMLSVGSRVYHPVFGDGVVINVQRNSYTIRFLQQGVKILKFNAPLTILEPIDAGMQATRKIGSGQASAPIAQNRSYVGEQVKSGKAMAGHKPYRRSGRIKTLLNELPMGGSFFTNLILMDRLRQPQTGASLKNPSEKRKTERYIQKMYGSLTSLRLLYTYQHYQLIGRKIGFDA</sequence>
<dbReference type="EMBL" id="CP053435">
    <property type="protein sequence ID" value="QJW89299.1"/>
    <property type="molecule type" value="Genomic_DNA"/>
</dbReference>
<accession>A0A6M5Y5Z9</accession>
<evidence type="ECO:0000313" key="2">
    <source>
        <dbReference type="Proteomes" id="UP000502756"/>
    </source>
</evidence>
<dbReference type="KEGG" id="stae:HNV11_07820"/>
<protein>
    <submittedName>
        <fullName evidence="1">Uncharacterized protein</fullName>
    </submittedName>
</protein>
<name>A0A6M5Y5Z9_9BACT</name>
<dbReference type="AlphaFoldDB" id="A0A6M5Y5Z9"/>
<gene>
    <name evidence="1" type="ORF">HNV11_07820</name>
</gene>
<keyword evidence="2" id="KW-1185">Reference proteome</keyword>
<dbReference type="Proteomes" id="UP000502756">
    <property type="component" value="Chromosome"/>
</dbReference>